<dbReference type="AlphaFoldDB" id="A0A6A6NGT5"/>
<dbReference type="InterPro" id="IPR021109">
    <property type="entry name" value="Peptidase_aspartic_dom_sf"/>
</dbReference>
<evidence type="ECO:0008006" key="3">
    <source>
        <dbReference type="Google" id="ProtNLM"/>
    </source>
</evidence>
<dbReference type="SUPFAM" id="SSF50630">
    <property type="entry name" value="Acid proteases"/>
    <property type="match status" value="1"/>
</dbReference>
<dbReference type="CDD" id="cd00303">
    <property type="entry name" value="retropepsin_like"/>
    <property type="match status" value="1"/>
</dbReference>
<reference evidence="1 2" key="1">
    <citation type="journal article" date="2020" name="Mol. Plant">
        <title>The Chromosome-Based Rubber Tree Genome Provides New Insights into Spurge Genome Evolution and Rubber Biosynthesis.</title>
        <authorList>
            <person name="Liu J."/>
            <person name="Shi C."/>
            <person name="Shi C.C."/>
            <person name="Li W."/>
            <person name="Zhang Q.J."/>
            <person name="Zhang Y."/>
            <person name="Li K."/>
            <person name="Lu H.F."/>
            <person name="Shi C."/>
            <person name="Zhu S.T."/>
            <person name="Xiao Z.Y."/>
            <person name="Nan H."/>
            <person name="Yue Y."/>
            <person name="Zhu X.G."/>
            <person name="Wu Y."/>
            <person name="Hong X.N."/>
            <person name="Fan G.Y."/>
            <person name="Tong Y."/>
            <person name="Zhang D."/>
            <person name="Mao C.L."/>
            <person name="Liu Y.L."/>
            <person name="Hao S.J."/>
            <person name="Liu W.Q."/>
            <person name="Lv M.Q."/>
            <person name="Zhang H.B."/>
            <person name="Liu Y."/>
            <person name="Hu-Tang G.R."/>
            <person name="Wang J.P."/>
            <person name="Wang J.H."/>
            <person name="Sun Y.H."/>
            <person name="Ni S.B."/>
            <person name="Chen W.B."/>
            <person name="Zhang X.C."/>
            <person name="Jiao Y.N."/>
            <person name="Eichler E.E."/>
            <person name="Li G.H."/>
            <person name="Liu X."/>
            <person name="Gao L.Z."/>
        </authorList>
    </citation>
    <scope>NUCLEOTIDE SEQUENCE [LARGE SCALE GENOMIC DNA]</scope>
    <source>
        <strain evidence="2">cv. GT1</strain>
        <tissue evidence="1">Leaf</tissue>
    </source>
</reference>
<dbReference type="Pfam" id="PF08284">
    <property type="entry name" value="RVP_2"/>
    <property type="match status" value="1"/>
</dbReference>
<name>A0A6A6NGT5_HEVBR</name>
<sequence>MTLAREVERELLHTGMTKTVGEKSPNAGERWRFGYRPSYKAGGLGFSKHVQQQFRAQTDWVGANKEKVQSKVGNTAQKEIQRLPAPPLMQNKNQQQFFNKSRGTRHLSHQEFDELRTKGLFYRCKQPYHPMHTMKIRGRLKGHELTVMVDSGASHNFIANNLVTQLGLPVQSTPTFGVKLGDGHRSKSRGMCTNLVVKFESFNIQTDCYLFPLGGVDMILGIAWLETLGDVKVNWAKMTMSFNHNGSIVSLTGDSSLTRALASVSSIEKLDDVEYYTLL</sequence>
<gene>
    <name evidence="1" type="ORF">GH714_012679</name>
</gene>
<evidence type="ECO:0000313" key="1">
    <source>
        <dbReference type="EMBL" id="KAF2324341.1"/>
    </source>
</evidence>
<proteinExistence type="predicted"/>
<comment type="caution">
    <text evidence="1">The sequence shown here is derived from an EMBL/GenBank/DDBJ whole genome shotgun (WGS) entry which is preliminary data.</text>
</comment>
<evidence type="ECO:0000313" key="2">
    <source>
        <dbReference type="Proteomes" id="UP000467840"/>
    </source>
</evidence>
<dbReference type="Gene3D" id="2.40.70.10">
    <property type="entry name" value="Acid Proteases"/>
    <property type="match status" value="1"/>
</dbReference>
<keyword evidence="2" id="KW-1185">Reference proteome</keyword>
<dbReference type="Proteomes" id="UP000467840">
    <property type="component" value="Chromosome 5"/>
</dbReference>
<protein>
    <recommendedName>
        <fullName evidence="3">Aspartic peptidase DDI1-type domain-containing protein</fullName>
    </recommendedName>
</protein>
<accession>A0A6A6NGT5</accession>
<organism evidence="1 2">
    <name type="scientific">Hevea brasiliensis</name>
    <name type="common">Para rubber tree</name>
    <name type="synonym">Siphonia brasiliensis</name>
    <dbReference type="NCBI Taxonomy" id="3981"/>
    <lineage>
        <taxon>Eukaryota</taxon>
        <taxon>Viridiplantae</taxon>
        <taxon>Streptophyta</taxon>
        <taxon>Embryophyta</taxon>
        <taxon>Tracheophyta</taxon>
        <taxon>Spermatophyta</taxon>
        <taxon>Magnoliopsida</taxon>
        <taxon>eudicotyledons</taxon>
        <taxon>Gunneridae</taxon>
        <taxon>Pentapetalae</taxon>
        <taxon>rosids</taxon>
        <taxon>fabids</taxon>
        <taxon>Malpighiales</taxon>
        <taxon>Euphorbiaceae</taxon>
        <taxon>Crotonoideae</taxon>
        <taxon>Micrandreae</taxon>
        <taxon>Hevea</taxon>
    </lineage>
</organism>
<dbReference type="EMBL" id="JAAGAX010000001">
    <property type="protein sequence ID" value="KAF2324341.1"/>
    <property type="molecule type" value="Genomic_DNA"/>
</dbReference>